<dbReference type="NCBIfam" id="TIGR01988">
    <property type="entry name" value="Ubi-OHases"/>
    <property type="match status" value="1"/>
</dbReference>
<proteinExistence type="inferred from homology"/>
<dbReference type="InterPro" id="IPR018168">
    <property type="entry name" value="Ubi_Hdrlase_CS"/>
</dbReference>
<keyword evidence="5" id="KW-0274">FAD</keyword>
<reference evidence="10 11" key="1">
    <citation type="submission" date="2022-07" db="EMBL/GenBank/DDBJ databases">
        <authorList>
            <person name="Xamxidin M."/>
            <person name="Wu M."/>
        </authorList>
    </citation>
    <scope>NUCLEOTIDE SEQUENCE [LARGE SCALE GENOMIC DNA]</scope>
    <source>
        <strain evidence="10 11">NBRC 111650</strain>
    </source>
</reference>
<comment type="caution">
    <text evidence="10">The sequence shown here is derived from an EMBL/GenBank/DDBJ whole genome shotgun (WGS) entry which is preliminary data.</text>
</comment>
<dbReference type="InterPro" id="IPR010971">
    <property type="entry name" value="UbiH/COQ6"/>
</dbReference>
<dbReference type="PROSITE" id="PS01304">
    <property type="entry name" value="UBIH"/>
    <property type="match status" value="1"/>
</dbReference>
<sequence length="399" mass="43731">MSLNNAQTDFDVAIVGAGPVGLAFAGWLAAQWGDRAQRIAIFDAKPLDATLGDPRVLALSDATRLRLSSLGFPVNATPIHHIHVSEQGRFGQVRMKADDMGLRALGWTVRYGELVACLSEALAHRGVQIFRPANVRFAHRSRHQSLEILELDDGTEYTVGLRVDAEGGLYGEAGERDHVVDYGQWALVSEVTATVEPGLLDQHNTLAFERFTREGPLALLPISSNQQNYSLVWCAPKTEVDRRMALPDHAFFDELRAQFGRRVVVHSTAARKMFPLGMNWCERLVQGRRVAIGNAAQILHPVAGQGLNLGLRDAAQLVRSVSPAIVADEALLIGALTDFERARSVDRNAVVRLTDLMVKGFSNQNALLGAGRQMALNLMEFTPPLRKQFAELMLFGLAA</sequence>
<dbReference type="Proteomes" id="UP001204142">
    <property type="component" value="Unassembled WGS sequence"/>
</dbReference>
<dbReference type="Gene3D" id="3.50.50.60">
    <property type="entry name" value="FAD/NAD(P)-binding domain"/>
    <property type="match status" value="2"/>
</dbReference>
<evidence type="ECO:0000256" key="3">
    <source>
        <dbReference type="ARBA" id="ARBA00005349"/>
    </source>
</evidence>
<dbReference type="PANTHER" id="PTHR43876:SF8">
    <property type="entry name" value="2-OCTAPRENYL-6-METHOXYPHENOL HYDROXYLASE"/>
    <property type="match status" value="1"/>
</dbReference>
<keyword evidence="11" id="KW-1185">Reference proteome</keyword>
<evidence type="ECO:0000313" key="10">
    <source>
        <dbReference type="EMBL" id="MCQ8896896.1"/>
    </source>
</evidence>
<dbReference type="InterPro" id="IPR002938">
    <property type="entry name" value="FAD-bd"/>
</dbReference>
<evidence type="ECO:0000259" key="9">
    <source>
        <dbReference type="Pfam" id="PF01494"/>
    </source>
</evidence>
<feature type="transmembrane region" description="Helical" evidence="8">
    <location>
        <begin position="12"/>
        <end position="30"/>
    </location>
</feature>
<dbReference type="PRINTS" id="PR00420">
    <property type="entry name" value="RNGMNOXGNASE"/>
</dbReference>
<dbReference type="SUPFAM" id="SSF51905">
    <property type="entry name" value="FAD/NAD(P)-binding domain"/>
    <property type="match status" value="1"/>
</dbReference>
<comment type="cofactor">
    <cofactor evidence="1">
        <name>FAD</name>
        <dbReference type="ChEBI" id="CHEBI:57692"/>
    </cofactor>
</comment>
<dbReference type="InterPro" id="IPR036188">
    <property type="entry name" value="FAD/NAD-bd_sf"/>
</dbReference>
<gene>
    <name evidence="10" type="ORF">NQT62_10685</name>
</gene>
<dbReference type="PANTHER" id="PTHR43876">
    <property type="entry name" value="UBIQUINONE BIOSYNTHESIS MONOOXYGENASE COQ6, MITOCHONDRIAL"/>
    <property type="match status" value="1"/>
</dbReference>
<keyword evidence="8" id="KW-0812">Transmembrane</keyword>
<evidence type="ECO:0000256" key="2">
    <source>
        <dbReference type="ARBA" id="ARBA00004749"/>
    </source>
</evidence>
<dbReference type="InterPro" id="IPR051205">
    <property type="entry name" value="UbiH/COQ6_monooxygenase"/>
</dbReference>
<keyword evidence="8" id="KW-1133">Transmembrane helix</keyword>
<organism evidence="10 11">
    <name type="scientific">Limnobacter humi</name>
    <dbReference type="NCBI Taxonomy" id="1778671"/>
    <lineage>
        <taxon>Bacteria</taxon>
        <taxon>Pseudomonadati</taxon>
        <taxon>Pseudomonadota</taxon>
        <taxon>Betaproteobacteria</taxon>
        <taxon>Burkholderiales</taxon>
        <taxon>Burkholderiaceae</taxon>
        <taxon>Limnobacter</taxon>
    </lineage>
</organism>
<evidence type="ECO:0000313" key="11">
    <source>
        <dbReference type="Proteomes" id="UP001204142"/>
    </source>
</evidence>
<dbReference type="GO" id="GO:0004497">
    <property type="term" value="F:monooxygenase activity"/>
    <property type="evidence" value="ECO:0007669"/>
    <property type="project" value="UniProtKB-KW"/>
</dbReference>
<evidence type="ECO:0000256" key="1">
    <source>
        <dbReference type="ARBA" id="ARBA00001974"/>
    </source>
</evidence>
<accession>A0ABT1WH93</accession>
<keyword evidence="8" id="KW-0472">Membrane</keyword>
<evidence type="ECO:0000256" key="6">
    <source>
        <dbReference type="ARBA" id="ARBA00023002"/>
    </source>
</evidence>
<dbReference type="RefSeq" id="WP_256764686.1">
    <property type="nucleotide sequence ID" value="NZ_JANIGO010000003.1"/>
</dbReference>
<comment type="similarity">
    <text evidence="3">Belongs to the UbiH/COQ6 family.</text>
</comment>
<evidence type="ECO:0000256" key="4">
    <source>
        <dbReference type="ARBA" id="ARBA00022630"/>
    </source>
</evidence>
<feature type="domain" description="FAD-binding" evidence="9">
    <location>
        <begin position="117"/>
        <end position="325"/>
    </location>
</feature>
<dbReference type="EMBL" id="JANIGO010000003">
    <property type="protein sequence ID" value="MCQ8896896.1"/>
    <property type="molecule type" value="Genomic_DNA"/>
</dbReference>
<evidence type="ECO:0000256" key="5">
    <source>
        <dbReference type="ARBA" id="ARBA00022827"/>
    </source>
</evidence>
<name>A0ABT1WH93_9BURK</name>
<evidence type="ECO:0000256" key="7">
    <source>
        <dbReference type="ARBA" id="ARBA00023033"/>
    </source>
</evidence>
<keyword evidence="7 10" id="KW-0503">Monooxygenase</keyword>
<keyword evidence="6" id="KW-0560">Oxidoreductase</keyword>
<comment type="pathway">
    <text evidence="2">Cofactor biosynthesis; ubiquinone biosynthesis.</text>
</comment>
<keyword evidence="4" id="KW-0285">Flavoprotein</keyword>
<protein>
    <submittedName>
        <fullName evidence="10">FAD-dependent monooxygenase</fullName>
    </submittedName>
</protein>
<dbReference type="Pfam" id="PF01494">
    <property type="entry name" value="FAD_binding_3"/>
    <property type="match status" value="1"/>
</dbReference>
<evidence type="ECO:0000256" key="8">
    <source>
        <dbReference type="SAM" id="Phobius"/>
    </source>
</evidence>